<name>A0A3P6G422_BRAOL</name>
<reference evidence="1" key="1">
    <citation type="submission" date="2018-11" db="EMBL/GenBank/DDBJ databases">
        <authorList>
            <consortium name="Genoscope - CEA"/>
            <person name="William W."/>
        </authorList>
    </citation>
    <scope>NUCLEOTIDE SEQUENCE</scope>
</reference>
<accession>A0A3P6G422</accession>
<dbReference type="EMBL" id="LR031878">
    <property type="protein sequence ID" value="VDD51282.1"/>
    <property type="molecule type" value="Genomic_DNA"/>
</dbReference>
<sequence length="47" mass="5316">MIGKSRIFLHMYVEKLLQGCVCLFHLSMEIATTLSLMGSNLNRLSES</sequence>
<protein>
    <submittedName>
        <fullName evidence="1">Uncharacterized protein</fullName>
    </submittedName>
</protein>
<evidence type="ECO:0000313" key="1">
    <source>
        <dbReference type="EMBL" id="VDD51282.1"/>
    </source>
</evidence>
<dbReference type="AlphaFoldDB" id="A0A3P6G422"/>
<proteinExistence type="predicted"/>
<gene>
    <name evidence="1" type="ORF">BOLC1T03671H</name>
</gene>
<organism evidence="1">
    <name type="scientific">Brassica oleracea</name>
    <name type="common">Wild cabbage</name>
    <dbReference type="NCBI Taxonomy" id="3712"/>
    <lineage>
        <taxon>Eukaryota</taxon>
        <taxon>Viridiplantae</taxon>
        <taxon>Streptophyta</taxon>
        <taxon>Embryophyta</taxon>
        <taxon>Tracheophyta</taxon>
        <taxon>Spermatophyta</taxon>
        <taxon>Magnoliopsida</taxon>
        <taxon>eudicotyledons</taxon>
        <taxon>Gunneridae</taxon>
        <taxon>Pentapetalae</taxon>
        <taxon>rosids</taxon>
        <taxon>malvids</taxon>
        <taxon>Brassicales</taxon>
        <taxon>Brassicaceae</taxon>
        <taxon>Brassiceae</taxon>
        <taxon>Brassica</taxon>
    </lineage>
</organism>